<evidence type="ECO:0000313" key="1">
    <source>
        <dbReference type="EMBL" id="KAJ1193991.1"/>
    </source>
</evidence>
<dbReference type="Proteomes" id="UP001066276">
    <property type="component" value="Chromosome 2_2"/>
</dbReference>
<comment type="caution">
    <text evidence="1">The sequence shown here is derived from an EMBL/GenBank/DDBJ whole genome shotgun (WGS) entry which is preliminary data.</text>
</comment>
<name>A0AAV7V093_PLEWA</name>
<accession>A0AAV7V093</accession>
<evidence type="ECO:0000313" key="2">
    <source>
        <dbReference type="Proteomes" id="UP001066276"/>
    </source>
</evidence>
<keyword evidence="2" id="KW-1185">Reference proteome</keyword>
<gene>
    <name evidence="1" type="ORF">NDU88_003286</name>
</gene>
<dbReference type="EMBL" id="JANPWB010000004">
    <property type="protein sequence ID" value="KAJ1193991.1"/>
    <property type="molecule type" value="Genomic_DNA"/>
</dbReference>
<reference evidence="1" key="1">
    <citation type="journal article" date="2022" name="bioRxiv">
        <title>Sequencing and chromosome-scale assembly of the giantPleurodeles waltlgenome.</title>
        <authorList>
            <person name="Brown T."/>
            <person name="Elewa A."/>
            <person name="Iarovenko S."/>
            <person name="Subramanian E."/>
            <person name="Araus A.J."/>
            <person name="Petzold A."/>
            <person name="Susuki M."/>
            <person name="Suzuki K.-i.T."/>
            <person name="Hayashi T."/>
            <person name="Toyoda A."/>
            <person name="Oliveira C."/>
            <person name="Osipova E."/>
            <person name="Leigh N.D."/>
            <person name="Simon A."/>
            <person name="Yun M.H."/>
        </authorList>
    </citation>
    <scope>NUCLEOTIDE SEQUENCE</scope>
    <source>
        <strain evidence="1">20211129_DDA</strain>
        <tissue evidence="1">Liver</tissue>
    </source>
</reference>
<proteinExistence type="predicted"/>
<organism evidence="1 2">
    <name type="scientific">Pleurodeles waltl</name>
    <name type="common">Iberian ribbed newt</name>
    <dbReference type="NCBI Taxonomy" id="8319"/>
    <lineage>
        <taxon>Eukaryota</taxon>
        <taxon>Metazoa</taxon>
        <taxon>Chordata</taxon>
        <taxon>Craniata</taxon>
        <taxon>Vertebrata</taxon>
        <taxon>Euteleostomi</taxon>
        <taxon>Amphibia</taxon>
        <taxon>Batrachia</taxon>
        <taxon>Caudata</taxon>
        <taxon>Salamandroidea</taxon>
        <taxon>Salamandridae</taxon>
        <taxon>Pleurodelinae</taxon>
        <taxon>Pleurodeles</taxon>
    </lineage>
</organism>
<dbReference type="AlphaFoldDB" id="A0AAV7V093"/>
<protein>
    <submittedName>
        <fullName evidence="1">Uncharacterized protein</fullName>
    </submittedName>
</protein>
<sequence length="105" mass="12067">MLWECPRLTEYWGGMTAVLKDATGLDQWDTPAKCMLGLHPGLRGGRVQWQFADLAFIWQEEVTHWGLAESAALRREEYHAIRKKPIALEWDALLEGLEVRNTTSK</sequence>